<protein>
    <submittedName>
        <fullName evidence="1">Uncharacterized protein</fullName>
    </submittedName>
</protein>
<sequence length="350" mass="40489">MTTLSPVDILRQIARLQQTDGLFPSVRRNRSLRYARADTNVFFTAVTVFTLQRLRPILPAEGQALVDDVTRKAVDAYPLFKNKDGLDTYNFWPTKPSRHFPNGHLFGRFDHFRIPDDIDDTAMVYLTTTPDEAALLWLKKKLTQHANGAVYWVRNTFPAYQSLRAYSTWFGKTMPIDFDACALSNLLYCVYEYDLPRNQHDADSLTYLRDIIRSGRYRSDPFGCAPHYARPSLIAYHISRLMQAFAIPELEPVRSQLIADARQLLNQATNRLEQIVLATTLLRLGERPPVIDTEAIEADFAGFNFFIAGLLTAYETPWLRRWAHRPITQMRWHCDAHCWALVLEYSMLHE</sequence>
<dbReference type="EMBL" id="PVTE01000038">
    <property type="protein sequence ID" value="PRY24801.1"/>
    <property type="molecule type" value="Genomic_DNA"/>
</dbReference>
<dbReference type="OrthoDB" id="1116847at2"/>
<proteinExistence type="predicted"/>
<organism evidence="1 2">
    <name type="scientific">Spirosoma oryzae</name>
    <dbReference type="NCBI Taxonomy" id="1469603"/>
    <lineage>
        <taxon>Bacteria</taxon>
        <taxon>Pseudomonadati</taxon>
        <taxon>Bacteroidota</taxon>
        <taxon>Cytophagia</taxon>
        <taxon>Cytophagales</taxon>
        <taxon>Cytophagaceae</taxon>
        <taxon>Spirosoma</taxon>
    </lineage>
</organism>
<comment type="caution">
    <text evidence="1">The sequence shown here is derived from an EMBL/GenBank/DDBJ whole genome shotgun (WGS) entry which is preliminary data.</text>
</comment>
<evidence type="ECO:0000313" key="2">
    <source>
        <dbReference type="Proteomes" id="UP000238375"/>
    </source>
</evidence>
<dbReference type="Proteomes" id="UP000238375">
    <property type="component" value="Unassembled WGS sequence"/>
</dbReference>
<dbReference type="RefSeq" id="WP_106140705.1">
    <property type="nucleotide sequence ID" value="NZ_PVTE01000038.1"/>
</dbReference>
<keyword evidence="2" id="KW-1185">Reference proteome</keyword>
<dbReference type="AlphaFoldDB" id="A0A2T0RUE9"/>
<name>A0A2T0RUE9_9BACT</name>
<gene>
    <name evidence="1" type="ORF">CLV58_1389</name>
</gene>
<reference evidence="1 2" key="1">
    <citation type="submission" date="2018-03" db="EMBL/GenBank/DDBJ databases">
        <title>Genomic Encyclopedia of Archaeal and Bacterial Type Strains, Phase II (KMG-II): from individual species to whole genera.</title>
        <authorList>
            <person name="Goeker M."/>
        </authorList>
    </citation>
    <scope>NUCLEOTIDE SEQUENCE [LARGE SCALE GENOMIC DNA]</scope>
    <source>
        <strain evidence="1 2">DSM 28354</strain>
    </source>
</reference>
<accession>A0A2T0RUE9</accession>
<evidence type="ECO:0000313" key="1">
    <source>
        <dbReference type="EMBL" id="PRY24801.1"/>
    </source>
</evidence>